<dbReference type="AlphaFoldDB" id="W9QHZ6"/>
<reference evidence="3" key="1">
    <citation type="submission" date="2013-01" db="EMBL/GenBank/DDBJ databases">
        <title>Draft Genome Sequence of a Mulberry Tree, Morus notabilis C.K. Schneid.</title>
        <authorList>
            <person name="He N."/>
            <person name="Zhao S."/>
        </authorList>
    </citation>
    <scope>NUCLEOTIDE SEQUENCE</scope>
</reference>
<organism evidence="2 3">
    <name type="scientific">Morus notabilis</name>
    <dbReference type="NCBI Taxonomy" id="981085"/>
    <lineage>
        <taxon>Eukaryota</taxon>
        <taxon>Viridiplantae</taxon>
        <taxon>Streptophyta</taxon>
        <taxon>Embryophyta</taxon>
        <taxon>Tracheophyta</taxon>
        <taxon>Spermatophyta</taxon>
        <taxon>Magnoliopsida</taxon>
        <taxon>eudicotyledons</taxon>
        <taxon>Gunneridae</taxon>
        <taxon>Pentapetalae</taxon>
        <taxon>rosids</taxon>
        <taxon>fabids</taxon>
        <taxon>Rosales</taxon>
        <taxon>Moraceae</taxon>
        <taxon>Moreae</taxon>
        <taxon>Morus</taxon>
    </lineage>
</organism>
<accession>W9QHZ6</accession>
<evidence type="ECO:0000313" key="2">
    <source>
        <dbReference type="EMBL" id="EXB37834.1"/>
    </source>
</evidence>
<feature type="compositionally biased region" description="Basic residues" evidence="1">
    <location>
        <begin position="48"/>
        <end position="67"/>
    </location>
</feature>
<sequence length="78" mass="8754">MSSQNSSGTSAPISCFEMWSLIAFGSKEKQEKRIRNRCSAAAPFSGRRSTRRLHTPRRSTRRLHTPRHGTLEIGLTAP</sequence>
<proteinExistence type="predicted"/>
<dbReference type="EMBL" id="KE343662">
    <property type="protein sequence ID" value="EXB37834.1"/>
    <property type="molecule type" value="Genomic_DNA"/>
</dbReference>
<protein>
    <submittedName>
        <fullName evidence="2">Uncharacterized protein</fullName>
    </submittedName>
</protein>
<keyword evidence="3" id="KW-1185">Reference proteome</keyword>
<feature type="region of interest" description="Disordered" evidence="1">
    <location>
        <begin position="37"/>
        <end position="78"/>
    </location>
</feature>
<name>W9QHZ6_9ROSA</name>
<dbReference type="Proteomes" id="UP000030645">
    <property type="component" value="Unassembled WGS sequence"/>
</dbReference>
<evidence type="ECO:0000313" key="3">
    <source>
        <dbReference type="Proteomes" id="UP000030645"/>
    </source>
</evidence>
<evidence type="ECO:0000256" key="1">
    <source>
        <dbReference type="SAM" id="MobiDB-lite"/>
    </source>
</evidence>
<gene>
    <name evidence="2" type="ORF">L484_003127</name>
</gene>